<dbReference type="EMBL" id="SGIS01000002">
    <property type="protein sequence ID" value="RZF66117.1"/>
    <property type="molecule type" value="Genomic_DNA"/>
</dbReference>
<keyword evidence="5" id="KW-1185">Reference proteome</keyword>
<dbReference type="AlphaFoldDB" id="A0A4Q6Y8S8"/>
<evidence type="ECO:0000313" key="5">
    <source>
        <dbReference type="Proteomes" id="UP000292085"/>
    </source>
</evidence>
<evidence type="ECO:0000256" key="1">
    <source>
        <dbReference type="ARBA" id="ARBA00001933"/>
    </source>
</evidence>
<keyword evidence="4" id="KW-0808">Transferase</keyword>
<dbReference type="Pfam" id="PF00155">
    <property type="entry name" value="Aminotran_1_2"/>
    <property type="match status" value="1"/>
</dbReference>
<dbReference type="OrthoDB" id="9799304at2"/>
<evidence type="ECO:0000313" key="4">
    <source>
        <dbReference type="EMBL" id="RZF66117.1"/>
    </source>
</evidence>
<dbReference type="GO" id="GO:0030170">
    <property type="term" value="F:pyridoxal phosphate binding"/>
    <property type="evidence" value="ECO:0007669"/>
    <property type="project" value="InterPro"/>
</dbReference>
<dbReference type="GO" id="GO:0008483">
    <property type="term" value="F:transaminase activity"/>
    <property type="evidence" value="ECO:0007669"/>
    <property type="project" value="UniProtKB-KW"/>
</dbReference>
<comment type="caution">
    <text evidence="4">The sequence shown here is derived from an EMBL/GenBank/DDBJ whole genome shotgun (WGS) entry which is preliminary data.</text>
</comment>
<dbReference type="PANTHER" id="PTHR42885">
    <property type="entry name" value="HISTIDINOL-PHOSPHATE AMINOTRANSFERASE-RELATED"/>
    <property type="match status" value="1"/>
</dbReference>
<feature type="domain" description="Aminotransferase class I/classII large" evidence="3">
    <location>
        <begin position="116"/>
        <end position="320"/>
    </location>
</feature>
<dbReference type="Gene3D" id="3.40.640.10">
    <property type="entry name" value="Type I PLP-dependent aspartate aminotransferase-like (Major domain)"/>
    <property type="match status" value="1"/>
</dbReference>
<organism evidence="4 5">
    <name type="scientific">Sphingomonas populi</name>
    <dbReference type="NCBI Taxonomy" id="2484750"/>
    <lineage>
        <taxon>Bacteria</taxon>
        <taxon>Pseudomonadati</taxon>
        <taxon>Pseudomonadota</taxon>
        <taxon>Alphaproteobacteria</taxon>
        <taxon>Sphingomonadales</taxon>
        <taxon>Sphingomonadaceae</taxon>
        <taxon>Sphingomonas</taxon>
    </lineage>
</organism>
<sequence>MSWTHHGGRLADARAAFGDTGAEWLDLSTGINPHPWPGVSGLAIDWARLPDEGELRTLETTAAAYFGVDRDYVAALPGTEIGLRLLGTVLPGPARHLAPTYRTHAEMFAGSVAIDTLSVASEGMVIVANPNNPDGRFRSAHNLLAAHDRLSARDGWLVVDEAFADAGTDAPTSIAAHVADDARLIVFRSFGKFFGLAGVRLGFMIAPRGVIARVRALLGAWPVSAAAIAIGTAAYRDADWIMTMRAQLARDAADLDAMLLRRGLVPVGACPLFRLIDVPDAGATFAQLARHAILTRPFDYDPRWLRLGLPGSAAALERLERALADG</sequence>
<accession>A0A4Q6Y8S8</accession>
<proteinExistence type="predicted"/>
<dbReference type="SUPFAM" id="SSF53383">
    <property type="entry name" value="PLP-dependent transferases"/>
    <property type="match status" value="1"/>
</dbReference>
<dbReference type="RefSeq" id="WP_130154965.1">
    <property type="nucleotide sequence ID" value="NZ_SGIS01000002.1"/>
</dbReference>
<evidence type="ECO:0000256" key="2">
    <source>
        <dbReference type="ARBA" id="ARBA00022898"/>
    </source>
</evidence>
<dbReference type="InterPro" id="IPR015421">
    <property type="entry name" value="PyrdxlP-dep_Trfase_major"/>
</dbReference>
<dbReference type="Proteomes" id="UP000292085">
    <property type="component" value="Unassembled WGS sequence"/>
</dbReference>
<keyword evidence="4" id="KW-0032">Aminotransferase</keyword>
<dbReference type="InterPro" id="IPR015422">
    <property type="entry name" value="PyrdxlP-dep_Trfase_small"/>
</dbReference>
<dbReference type="CDD" id="cd00609">
    <property type="entry name" value="AAT_like"/>
    <property type="match status" value="1"/>
</dbReference>
<comment type="cofactor">
    <cofactor evidence="1">
        <name>pyridoxal 5'-phosphate</name>
        <dbReference type="ChEBI" id="CHEBI:597326"/>
    </cofactor>
</comment>
<gene>
    <name evidence="4" type="ORF">EWE75_01645</name>
</gene>
<evidence type="ECO:0000259" key="3">
    <source>
        <dbReference type="Pfam" id="PF00155"/>
    </source>
</evidence>
<name>A0A4Q6Y8S8_9SPHN</name>
<keyword evidence="2" id="KW-0663">Pyridoxal phosphate</keyword>
<dbReference type="InterPro" id="IPR015424">
    <property type="entry name" value="PyrdxlP-dep_Trfase"/>
</dbReference>
<protein>
    <submittedName>
        <fullName evidence="4">Pyridoxal phosphate-dependent class II aminotransferase</fullName>
    </submittedName>
</protein>
<reference evidence="4 5" key="1">
    <citation type="submission" date="2019-02" db="EMBL/GenBank/DDBJ databases">
        <authorList>
            <person name="Li Y."/>
        </authorList>
    </citation>
    <scope>NUCLEOTIDE SEQUENCE [LARGE SCALE GENOMIC DNA]</scope>
    <source>
        <strain evidence="4 5">3-7</strain>
    </source>
</reference>
<dbReference type="Gene3D" id="3.90.1150.10">
    <property type="entry name" value="Aspartate Aminotransferase, domain 1"/>
    <property type="match status" value="1"/>
</dbReference>
<dbReference type="PANTHER" id="PTHR42885:SF1">
    <property type="entry name" value="THREONINE-PHOSPHATE DECARBOXYLASE"/>
    <property type="match status" value="1"/>
</dbReference>
<dbReference type="InterPro" id="IPR004839">
    <property type="entry name" value="Aminotransferase_I/II_large"/>
</dbReference>